<name>A0A6J4N3H9_9ACTN</name>
<dbReference type="EMBL" id="CADCUL010000132">
    <property type="protein sequence ID" value="CAA9376653.1"/>
    <property type="molecule type" value="Genomic_DNA"/>
</dbReference>
<protein>
    <submittedName>
        <fullName evidence="2">Uncharacterized protein</fullName>
    </submittedName>
</protein>
<evidence type="ECO:0000256" key="1">
    <source>
        <dbReference type="SAM" id="MobiDB-lite"/>
    </source>
</evidence>
<feature type="compositionally biased region" description="Acidic residues" evidence="1">
    <location>
        <begin position="165"/>
        <end position="182"/>
    </location>
</feature>
<reference evidence="2" key="1">
    <citation type="submission" date="2020-02" db="EMBL/GenBank/DDBJ databases">
        <authorList>
            <person name="Meier V. D."/>
        </authorList>
    </citation>
    <scope>NUCLEOTIDE SEQUENCE</scope>
    <source>
        <strain evidence="2">AVDCRST_MAG21</strain>
    </source>
</reference>
<organism evidence="2">
    <name type="scientific">uncultured Nocardioidaceae bacterium</name>
    <dbReference type="NCBI Taxonomy" id="253824"/>
    <lineage>
        <taxon>Bacteria</taxon>
        <taxon>Bacillati</taxon>
        <taxon>Actinomycetota</taxon>
        <taxon>Actinomycetes</taxon>
        <taxon>Propionibacteriales</taxon>
        <taxon>Nocardioidaceae</taxon>
        <taxon>environmental samples</taxon>
    </lineage>
</organism>
<sequence length="182" mass="18758">MALAGLVVVGALSGCGTGMDAQTNAIYDPGDGVNERGGGVDVLNALLVANPDGTGTLSAALLNSGTEPDQLTDVAVSVEGEELTIDGDGLPVELPASPRDPLNIEDEAPLYVQDVEPGYFVTLALTFQNGAPVEIDVPVVDRGEEPRNDMYASVPTGGPPTATEPTEEEPTEEEPTEEEPAE</sequence>
<feature type="region of interest" description="Disordered" evidence="1">
    <location>
        <begin position="141"/>
        <end position="182"/>
    </location>
</feature>
<dbReference type="AlphaFoldDB" id="A0A6J4N3H9"/>
<proteinExistence type="predicted"/>
<gene>
    <name evidence="2" type="ORF">AVDCRST_MAG21-1305</name>
</gene>
<feature type="compositionally biased region" description="Low complexity" evidence="1">
    <location>
        <begin position="155"/>
        <end position="164"/>
    </location>
</feature>
<evidence type="ECO:0000313" key="2">
    <source>
        <dbReference type="EMBL" id="CAA9376653.1"/>
    </source>
</evidence>
<accession>A0A6J4N3H9</accession>